<dbReference type="KEGG" id="caul:KCG34_12210"/>
<sequence length="120" mass="12891">MATKSFRTALSPQTQFWLADQKVPLGFVLAVLLAGVLAAAVFLPIGQTTRVIGSVERFGLTESQTGSGVVAIVRLPDREVSVLLPNATRCAVGDHIRINMQPRLWGPAYTTDWRGCSVGP</sequence>
<evidence type="ECO:0000313" key="2">
    <source>
        <dbReference type="EMBL" id="QUD90569.1"/>
    </source>
</evidence>
<keyword evidence="1" id="KW-0812">Transmembrane</keyword>
<keyword evidence="1" id="KW-0472">Membrane</keyword>
<feature type="transmembrane region" description="Helical" evidence="1">
    <location>
        <begin position="25"/>
        <end position="45"/>
    </location>
</feature>
<evidence type="ECO:0000256" key="1">
    <source>
        <dbReference type="SAM" id="Phobius"/>
    </source>
</evidence>
<organism evidence="2 3">
    <name type="scientific">Phenylobacterium montanum</name>
    <dbReference type="NCBI Taxonomy" id="2823693"/>
    <lineage>
        <taxon>Bacteria</taxon>
        <taxon>Pseudomonadati</taxon>
        <taxon>Pseudomonadota</taxon>
        <taxon>Alphaproteobacteria</taxon>
        <taxon>Caulobacterales</taxon>
        <taxon>Caulobacteraceae</taxon>
        <taxon>Phenylobacterium</taxon>
    </lineage>
</organism>
<evidence type="ECO:0000313" key="3">
    <source>
        <dbReference type="Proteomes" id="UP000676409"/>
    </source>
</evidence>
<proteinExistence type="predicted"/>
<keyword evidence="3" id="KW-1185">Reference proteome</keyword>
<keyword evidence="1" id="KW-1133">Transmembrane helix</keyword>
<protein>
    <submittedName>
        <fullName evidence="2">Uncharacterized protein</fullName>
    </submittedName>
</protein>
<dbReference type="RefSeq" id="WP_211940619.1">
    <property type="nucleotide sequence ID" value="NZ_CP073078.1"/>
</dbReference>
<dbReference type="EMBL" id="CP073078">
    <property type="protein sequence ID" value="QUD90569.1"/>
    <property type="molecule type" value="Genomic_DNA"/>
</dbReference>
<accession>A0A975IXF0</accession>
<name>A0A975IXF0_9CAUL</name>
<dbReference type="Proteomes" id="UP000676409">
    <property type="component" value="Chromosome"/>
</dbReference>
<dbReference type="AlphaFoldDB" id="A0A975IXF0"/>
<gene>
    <name evidence="2" type="ORF">KCG34_12210</name>
</gene>
<reference evidence="2" key="1">
    <citation type="submission" date="2021-04" db="EMBL/GenBank/DDBJ databases">
        <title>The complete genome sequence of Caulobacter sp. S6.</title>
        <authorList>
            <person name="Tang Y."/>
            <person name="Ouyang W."/>
            <person name="Liu Q."/>
            <person name="Huang B."/>
            <person name="Guo Z."/>
            <person name="Lei P."/>
        </authorList>
    </citation>
    <scope>NUCLEOTIDE SEQUENCE</scope>
    <source>
        <strain evidence="2">S6</strain>
    </source>
</reference>